<dbReference type="AlphaFoldDB" id="A0A9P6FBX5"/>
<dbReference type="PANTHER" id="PTHR10695:SF46">
    <property type="entry name" value="BIFUNCTIONAL COENZYME A SYNTHASE-RELATED"/>
    <property type="match status" value="1"/>
</dbReference>
<gene>
    <name evidence="3" type="ORF">EC957_009322</name>
</gene>
<dbReference type="Proteomes" id="UP000723463">
    <property type="component" value="Unassembled WGS sequence"/>
</dbReference>
<evidence type="ECO:0000259" key="2">
    <source>
        <dbReference type="Pfam" id="PF01467"/>
    </source>
</evidence>
<accession>A0A9P6FBX5</accession>
<reference evidence="3" key="1">
    <citation type="journal article" date="2020" name="Fungal Divers.">
        <title>Resolving the Mortierellaceae phylogeny through synthesis of multi-gene phylogenetics and phylogenomics.</title>
        <authorList>
            <person name="Vandepol N."/>
            <person name="Liber J."/>
            <person name="Desiro A."/>
            <person name="Na H."/>
            <person name="Kennedy M."/>
            <person name="Barry K."/>
            <person name="Grigoriev I.V."/>
            <person name="Miller A.N."/>
            <person name="O'Donnell K."/>
            <person name="Stajich J.E."/>
            <person name="Bonito G."/>
        </authorList>
    </citation>
    <scope>NUCLEOTIDE SEQUENCE</scope>
    <source>
        <strain evidence="3">NRRL 2591</strain>
    </source>
</reference>
<organism evidence="3 4">
    <name type="scientific">Mortierella hygrophila</name>
    <dbReference type="NCBI Taxonomy" id="979708"/>
    <lineage>
        <taxon>Eukaryota</taxon>
        <taxon>Fungi</taxon>
        <taxon>Fungi incertae sedis</taxon>
        <taxon>Mucoromycota</taxon>
        <taxon>Mortierellomycotina</taxon>
        <taxon>Mortierellomycetes</taxon>
        <taxon>Mortierellales</taxon>
        <taxon>Mortierellaceae</taxon>
        <taxon>Mortierella</taxon>
    </lineage>
</organism>
<dbReference type="NCBIfam" id="NF001985">
    <property type="entry name" value="PRK00777.1"/>
    <property type="match status" value="1"/>
</dbReference>
<dbReference type="EMBL" id="JAAAXW010000050">
    <property type="protein sequence ID" value="KAF9546870.1"/>
    <property type="molecule type" value="Genomic_DNA"/>
</dbReference>
<dbReference type="Gene3D" id="3.40.50.620">
    <property type="entry name" value="HUPs"/>
    <property type="match status" value="1"/>
</dbReference>
<proteinExistence type="predicted"/>
<name>A0A9P6FBX5_9FUNG</name>
<dbReference type="GO" id="GO:0015937">
    <property type="term" value="P:coenzyme A biosynthetic process"/>
    <property type="evidence" value="ECO:0007669"/>
    <property type="project" value="TreeGrafter"/>
</dbReference>
<keyword evidence="4" id="KW-1185">Reference proteome</keyword>
<feature type="region of interest" description="Disordered" evidence="1">
    <location>
        <begin position="61"/>
        <end position="85"/>
    </location>
</feature>
<dbReference type="FunFam" id="3.40.50.620:FF:000089">
    <property type="entry name" value="Bifunctional coenzyme A synthase"/>
    <property type="match status" value="1"/>
</dbReference>
<dbReference type="Pfam" id="PF01467">
    <property type="entry name" value="CTP_transf_like"/>
    <property type="match status" value="1"/>
</dbReference>
<dbReference type="CDD" id="cd02164">
    <property type="entry name" value="PPAT_CoAS"/>
    <property type="match status" value="1"/>
</dbReference>
<dbReference type="InterPro" id="IPR014729">
    <property type="entry name" value="Rossmann-like_a/b/a_fold"/>
</dbReference>
<evidence type="ECO:0000313" key="3">
    <source>
        <dbReference type="EMBL" id="KAF9546870.1"/>
    </source>
</evidence>
<dbReference type="SUPFAM" id="SSF52374">
    <property type="entry name" value="Nucleotidylyl transferase"/>
    <property type="match status" value="1"/>
</dbReference>
<feature type="compositionally biased region" description="Low complexity" evidence="1">
    <location>
        <begin position="61"/>
        <end position="81"/>
    </location>
</feature>
<feature type="region of interest" description="Disordered" evidence="1">
    <location>
        <begin position="362"/>
        <end position="384"/>
    </location>
</feature>
<dbReference type="GO" id="GO:0004140">
    <property type="term" value="F:dephospho-CoA kinase activity"/>
    <property type="evidence" value="ECO:0007669"/>
    <property type="project" value="TreeGrafter"/>
</dbReference>
<dbReference type="PANTHER" id="PTHR10695">
    <property type="entry name" value="DEPHOSPHO-COA KINASE-RELATED"/>
    <property type="match status" value="1"/>
</dbReference>
<feature type="compositionally biased region" description="Polar residues" evidence="1">
    <location>
        <begin position="375"/>
        <end position="384"/>
    </location>
</feature>
<evidence type="ECO:0000256" key="1">
    <source>
        <dbReference type="SAM" id="MobiDB-lite"/>
    </source>
</evidence>
<sequence>MESNNNNTYNHKTSLASSSQHGLLLIVIPNFEAPLGDTCSSINQALGLVDRLTIVVSVQNPALTPTPNNDNNNKNTNTTTNGSATAGASFHSVQKVLSALYVSFTKQAMALGRPLAELDIVIRESCGYDVGAGGVGDEIPFNVFLGLPPAIKELEKLNERRLQNGAKELTIRTLDEAKAHATGETHTPLVDAIDSVLPYAKVQEGQYGDVALGGTFDHLHAGHKILLSMTAWISSHRVVCGVTDDAMLKTKKFKEFMEPLDKRIDDVERFLRIFKRGLVYEVVPISDMYGPTITDDKLEALMVSKETLKGGGMVNQEREKRNLPPLTIEVINVISPTETQVDEVSLKISSTFIRQYLSEQASNSHSNKSVEHPKTTTASSKAAH</sequence>
<protein>
    <recommendedName>
        <fullName evidence="2">Cytidyltransferase-like domain-containing protein</fullName>
    </recommendedName>
</protein>
<feature type="domain" description="Cytidyltransferase-like" evidence="2">
    <location>
        <begin position="212"/>
        <end position="355"/>
    </location>
</feature>
<evidence type="ECO:0000313" key="4">
    <source>
        <dbReference type="Proteomes" id="UP000723463"/>
    </source>
</evidence>
<comment type="caution">
    <text evidence="3">The sequence shown here is derived from an EMBL/GenBank/DDBJ whole genome shotgun (WGS) entry which is preliminary data.</text>
</comment>
<dbReference type="InterPro" id="IPR004821">
    <property type="entry name" value="Cyt_trans-like"/>
</dbReference>